<evidence type="ECO:0008006" key="2">
    <source>
        <dbReference type="Google" id="ProtNLM"/>
    </source>
</evidence>
<accession>A0A3B0UTM8</accession>
<sequence length="222" mass="24020">MYDRRTETLWQQFTGEGIIGDKAGERLTFLPSGLISFANFREANPDGQILSRETGNPRDYGRNPYAGYDTVGSNPFLFRGEIDGRLAAVSRVATVSLDNGIDVAYPLDVLLEVGVINDLQGETNLVVFHVGGTASALGASIIADAEDVGATGMFDPVLDGQLLTFSKDGDAIVDNETGSSWNILGQATSGDLEGQQLTRIIHGDHFWFSWAAFRPDTIIYQP</sequence>
<proteinExistence type="predicted"/>
<dbReference type="EMBL" id="UOEU01000538">
    <property type="protein sequence ID" value="VAW34475.1"/>
    <property type="molecule type" value="Genomic_DNA"/>
</dbReference>
<gene>
    <name evidence="1" type="ORF">MNBD_CHLOROFLEXI01-5140</name>
</gene>
<evidence type="ECO:0000313" key="1">
    <source>
        <dbReference type="EMBL" id="VAW34475.1"/>
    </source>
</evidence>
<protein>
    <recommendedName>
        <fullName evidence="2">DUF3179 domain-containing protein</fullName>
    </recommendedName>
</protein>
<organism evidence="1">
    <name type="scientific">hydrothermal vent metagenome</name>
    <dbReference type="NCBI Taxonomy" id="652676"/>
    <lineage>
        <taxon>unclassified sequences</taxon>
        <taxon>metagenomes</taxon>
        <taxon>ecological metagenomes</taxon>
    </lineage>
</organism>
<dbReference type="Pfam" id="PF11376">
    <property type="entry name" value="DUF3179"/>
    <property type="match status" value="1"/>
</dbReference>
<reference evidence="1" key="1">
    <citation type="submission" date="2018-06" db="EMBL/GenBank/DDBJ databases">
        <authorList>
            <person name="Zhirakovskaya E."/>
        </authorList>
    </citation>
    <scope>NUCLEOTIDE SEQUENCE</scope>
</reference>
<name>A0A3B0UTM8_9ZZZZ</name>
<dbReference type="AlphaFoldDB" id="A0A3B0UTM8"/>
<dbReference type="InterPro" id="IPR021516">
    <property type="entry name" value="DUF3179"/>
</dbReference>